<dbReference type="AlphaFoldDB" id="A0A8H2ZRS4"/>
<dbReference type="Proteomes" id="UP000624404">
    <property type="component" value="Unassembled WGS sequence"/>
</dbReference>
<name>A0A8H2ZRS4_9HELO</name>
<organism evidence="1 2">
    <name type="scientific">Sclerotinia trifoliorum</name>
    <dbReference type="NCBI Taxonomy" id="28548"/>
    <lineage>
        <taxon>Eukaryota</taxon>
        <taxon>Fungi</taxon>
        <taxon>Dikarya</taxon>
        <taxon>Ascomycota</taxon>
        <taxon>Pezizomycotina</taxon>
        <taxon>Leotiomycetes</taxon>
        <taxon>Helotiales</taxon>
        <taxon>Sclerotiniaceae</taxon>
        <taxon>Sclerotinia</taxon>
    </lineage>
</organism>
<proteinExistence type="predicted"/>
<dbReference type="EMBL" id="CAJHIA010000021">
    <property type="protein sequence ID" value="CAD6446755.1"/>
    <property type="molecule type" value="Genomic_DNA"/>
</dbReference>
<accession>A0A8H2ZRS4</accession>
<sequence length="195" mass="22162">MNFDEALMDYSSDEAEPLFNDASLPASPSTAGIEKLSTQEEHTKSGNVACNTFHPAAINIRGPHDAFHSANDKVMDLTGANHFYKLPPEIQLRVIELFEICRAPHYLMYLKEKGQTHHTRVLSVSKLFRDIYSKHLPIMLPSFSDEPIYIHKDTTVVLDMSKQEFCDLAEWQQLAVRFPNKLLNHLIILAQPMIG</sequence>
<reference evidence="1" key="1">
    <citation type="submission" date="2020-10" db="EMBL/GenBank/DDBJ databases">
        <authorList>
            <person name="Kusch S."/>
        </authorList>
    </citation>
    <scope>NUCLEOTIDE SEQUENCE</scope>
    <source>
        <strain evidence="1">SwB9</strain>
    </source>
</reference>
<evidence type="ECO:0000313" key="2">
    <source>
        <dbReference type="Proteomes" id="UP000624404"/>
    </source>
</evidence>
<evidence type="ECO:0000313" key="1">
    <source>
        <dbReference type="EMBL" id="CAD6446755.1"/>
    </source>
</evidence>
<comment type="caution">
    <text evidence="1">The sequence shown here is derived from an EMBL/GenBank/DDBJ whole genome shotgun (WGS) entry which is preliminary data.</text>
</comment>
<gene>
    <name evidence="1" type="ORF">SCLTRI_LOCUS6547</name>
</gene>
<keyword evidence="2" id="KW-1185">Reference proteome</keyword>
<dbReference type="OrthoDB" id="3553306at2759"/>
<protein>
    <submittedName>
        <fullName evidence="1">6d992bd5-8e63-45f6-8ab6-5b014c0533f6</fullName>
    </submittedName>
</protein>